<evidence type="ECO:0000256" key="1">
    <source>
        <dbReference type="ARBA" id="ARBA00006432"/>
    </source>
</evidence>
<dbReference type="InterPro" id="IPR042099">
    <property type="entry name" value="ANL_N_sf"/>
</dbReference>
<organism evidence="6 7">
    <name type="scientific">Paenibacillus pasadenensis</name>
    <dbReference type="NCBI Taxonomy" id="217090"/>
    <lineage>
        <taxon>Bacteria</taxon>
        <taxon>Bacillati</taxon>
        <taxon>Bacillota</taxon>
        <taxon>Bacilli</taxon>
        <taxon>Bacillales</taxon>
        <taxon>Paenibacillaceae</taxon>
        <taxon>Paenibacillus</taxon>
    </lineage>
</organism>
<evidence type="ECO:0000313" key="6">
    <source>
        <dbReference type="EMBL" id="PLT46827.1"/>
    </source>
</evidence>
<feature type="region of interest" description="Disordered" evidence="3">
    <location>
        <begin position="308"/>
        <end position="331"/>
    </location>
</feature>
<evidence type="ECO:0000256" key="2">
    <source>
        <dbReference type="ARBA" id="ARBA00022598"/>
    </source>
</evidence>
<dbReference type="Gene3D" id="3.30.300.30">
    <property type="match status" value="1"/>
</dbReference>
<comment type="similarity">
    <text evidence="1">Belongs to the ATP-dependent AMP-binding enzyme family.</text>
</comment>
<dbReference type="Pfam" id="PF13193">
    <property type="entry name" value="AMP-binding_C"/>
    <property type="match status" value="1"/>
</dbReference>
<feature type="compositionally biased region" description="Basic and acidic residues" evidence="3">
    <location>
        <begin position="311"/>
        <end position="321"/>
    </location>
</feature>
<evidence type="ECO:0000313" key="7">
    <source>
        <dbReference type="Proteomes" id="UP000234789"/>
    </source>
</evidence>
<dbReference type="PROSITE" id="PS00455">
    <property type="entry name" value="AMP_BINDING"/>
    <property type="match status" value="1"/>
</dbReference>
<dbReference type="EC" id="6.2.1.3" evidence="6"/>
<dbReference type="AlphaFoldDB" id="A0A2N5N8Z9"/>
<gene>
    <name evidence="6" type="ORF">B8V81_1051</name>
</gene>
<dbReference type="SUPFAM" id="SSF56801">
    <property type="entry name" value="Acetyl-CoA synthetase-like"/>
    <property type="match status" value="1"/>
</dbReference>
<feature type="domain" description="AMP-dependent synthetase/ligase" evidence="4">
    <location>
        <begin position="79"/>
        <end position="252"/>
    </location>
</feature>
<name>A0A2N5N8Z9_9BACL</name>
<reference evidence="6 7" key="1">
    <citation type="submission" date="2017-05" db="EMBL/GenBank/DDBJ databases">
        <title>Functional genome analysis of Paenibacillus pasadenensis strain R16: insights on endophytic life style and antifungal activity.</title>
        <authorList>
            <person name="Passera A."/>
            <person name="Marcolungo L."/>
            <person name="Casati P."/>
            <person name="Brasca M."/>
            <person name="Quaglino F."/>
            <person name="Delledonne M."/>
        </authorList>
    </citation>
    <scope>NUCLEOTIDE SEQUENCE [LARGE SCALE GENOMIC DNA]</scope>
    <source>
        <strain evidence="6 7">R16</strain>
    </source>
</reference>
<dbReference type="InterPro" id="IPR000873">
    <property type="entry name" value="AMP-dep_synth/lig_dom"/>
</dbReference>
<dbReference type="CDD" id="cd04433">
    <property type="entry name" value="AFD_class_I"/>
    <property type="match status" value="1"/>
</dbReference>
<dbReference type="Pfam" id="PF00501">
    <property type="entry name" value="AMP-binding"/>
    <property type="match status" value="1"/>
</dbReference>
<sequence>MSSRFESHWSGFRRLPHLARPSGRLYALCLESREETAALALYLREEGGSALLLSEDMPLDAAFETSLESGCCGLVYGRAEQFLAGPQPQERTPWEPSLLQHSSGTTGRSKLLRRTWAEIAEETADYNRALEQAGAGADSGLTTVVLAPVSHSFGLLCGVVATLARGAEPVLAPARNPKAMLAALREHPRHLVYGVPLLFHLISSLAGEGMRFHRLLSSGAPMTEPLFKRLQAQADTLMQQYGCTELGCVSLSARMAGVQDIGTELGRFEARAGGGPDEPAELTLRRRGPLAASSGEYGRGVGASWRPLSAAEKRSGERRPDGIVLPDPGGRLPERGAAAAQAEFRTGDLAYRAEDGGLRLVARADDVINIGGRKVYPAAVERALLQVAGVREAVVYGSRHPVMGERVSARVVADGSVGEEAIREACRRLLPAYQVPAAIALVSSLPALPSGKISRARLRREEES</sequence>
<dbReference type="PANTHER" id="PTHR43201">
    <property type="entry name" value="ACYL-COA SYNTHETASE"/>
    <property type="match status" value="1"/>
</dbReference>
<keyword evidence="2 6" id="KW-0436">Ligase</keyword>
<dbReference type="GO" id="GO:0004467">
    <property type="term" value="F:long-chain fatty acid-CoA ligase activity"/>
    <property type="evidence" value="ECO:0007669"/>
    <property type="project" value="UniProtKB-EC"/>
</dbReference>
<feature type="domain" description="AMP-binding enzyme C-terminal" evidence="5">
    <location>
        <begin position="380"/>
        <end position="452"/>
    </location>
</feature>
<dbReference type="GO" id="GO:0031956">
    <property type="term" value="F:medium-chain fatty acid-CoA ligase activity"/>
    <property type="evidence" value="ECO:0007669"/>
    <property type="project" value="TreeGrafter"/>
</dbReference>
<evidence type="ECO:0000259" key="5">
    <source>
        <dbReference type="Pfam" id="PF13193"/>
    </source>
</evidence>
<accession>A0A2N5N8Z9</accession>
<dbReference type="OrthoDB" id="9803968at2"/>
<dbReference type="Proteomes" id="UP000234789">
    <property type="component" value="Unassembled WGS sequence"/>
</dbReference>
<evidence type="ECO:0000259" key="4">
    <source>
        <dbReference type="Pfam" id="PF00501"/>
    </source>
</evidence>
<keyword evidence="7" id="KW-1185">Reference proteome</keyword>
<dbReference type="InterPro" id="IPR045851">
    <property type="entry name" value="AMP-bd_C_sf"/>
</dbReference>
<feature type="region of interest" description="Disordered" evidence="3">
    <location>
        <begin position="86"/>
        <end position="106"/>
    </location>
</feature>
<dbReference type="InterPro" id="IPR020845">
    <property type="entry name" value="AMP-binding_CS"/>
</dbReference>
<dbReference type="InterPro" id="IPR025110">
    <property type="entry name" value="AMP-bd_C"/>
</dbReference>
<protein>
    <submittedName>
        <fullName evidence="6">Long-chain-fatty-acid--CoA ligase</fullName>
        <ecNumber evidence="6">6.2.1.3</ecNumber>
    </submittedName>
</protein>
<evidence type="ECO:0000256" key="3">
    <source>
        <dbReference type="SAM" id="MobiDB-lite"/>
    </source>
</evidence>
<dbReference type="RefSeq" id="WP_028597580.1">
    <property type="nucleotide sequence ID" value="NZ_BIMM01000001.1"/>
</dbReference>
<dbReference type="Gene3D" id="3.40.50.12780">
    <property type="entry name" value="N-terminal domain of ligase-like"/>
    <property type="match status" value="1"/>
</dbReference>
<comment type="caution">
    <text evidence="6">The sequence shown here is derived from an EMBL/GenBank/DDBJ whole genome shotgun (WGS) entry which is preliminary data.</text>
</comment>
<dbReference type="PANTHER" id="PTHR43201:SF5">
    <property type="entry name" value="MEDIUM-CHAIN ACYL-COA LIGASE ACSF2, MITOCHONDRIAL"/>
    <property type="match status" value="1"/>
</dbReference>
<dbReference type="EMBL" id="NFEZ01000003">
    <property type="protein sequence ID" value="PLT46827.1"/>
    <property type="molecule type" value="Genomic_DNA"/>
</dbReference>
<proteinExistence type="inferred from homology"/>